<protein>
    <submittedName>
        <fullName evidence="8">Basic amino acid ABC transporter substrate-binding protein</fullName>
    </submittedName>
</protein>
<keyword evidence="3 5" id="KW-0732">Signal</keyword>
<sequence>MKFNRFNVVAVMAIAMLLGVLSVSAFAGTTLDKVKAAGEIAVGNSPDYPPFESIGDNGERVGFDIDLLSAMAKKMDLKVKWVTMEFAAIVTAVQSGQVDMGMSGFSITPDRAKQVSFSAPYIASGQVIVTRPDSNITSAADLKGKKIAVQLGTTGEQQADKIEGAEVVKPESYNIAFMMLRNKAADAVIADLSVADEYMKQGTFKRAGEPLSFEEFAIISRKGNDPLLKALNEALEAVKKDGTYDALVKKWNL</sequence>
<dbReference type="PROSITE" id="PS01039">
    <property type="entry name" value="SBP_BACTERIAL_3"/>
    <property type="match status" value="1"/>
</dbReference>
<feature type="chain" id="PRO_5045865833" evidence="5">
    <location>
        <begin position="28"/>
        <end position="253"/>
    </location>
</feature>
<feature type="domain" description="Ionotropic glutamate receptor C-terminal" evidence="7">
    <location>
        <begin position="39"/>
        <end position="252"/>
    </location>
</feature>
<dbReference type="PANTHER" id="PTHR35936:SF17">
    <property type="entry name" value="ARGININE-BINDING EXTRACELLULAR PROTEIN ARTP"/>
    <property type="match status" value="1"/>
</dbReference>
<dbReference type="SMART" id="SM00079">
    <property type="entry name" value="PBPe"/>
    <property type="match status" value="1"/>
</dbReference>
<evidence type="ECO:0000256" key="3">
    <source>
        <dbReference type="ARBA" id="ARBA00022729"/>
    </source>
</evidence>
<organism evidence="8 9">
    <name type="scientific">Pseudodesulfovibrio nedwellii</name>
    <dbReference type="NCBI Taxonomy" id="2973072"/>
    <lineage>
        <taxon>Bacteria</taxon>
        <taxon>Pseudomonadati</taxon>
        <taxon>Thermodesulfobacteriota</taxon>
        <taxon>Desulfovibrionia</taxon>
        <taxon>Desulfovibrionales</taxon>
        <taxon>Desulfovibrionaceae</taxon>
    </lineage>
</organism>
<dbReference type="InterPro" id="IPR001320">
    <property type="entry name" value="Iontro_rcpt_C"/>
</dbReference>
<comment type="similarity">
    <text evidence="2 4">Belongs to the bacterial solute-binding protein 3 family.</text>
</comment>
<dbReference type="InterPro" id="IPR001638">
    <property type="entry name" value="Solute-binding_3/MltF_N"/>
</dbReference>
<evidence type="ECO:0000313" key="9">
    <source>
        <dbReference type="Proteomes" id="UP001317742"/>
    </source>
</evidence>
<dbReference type="PANTHER" id="PTHR35936">
    <property type="entry name" value="MEMBRANE-BOUND LYTIC MUREIN TRANSGLYCOSYLASE F"/>
    <property type="match status" value="1"/>
</dbReference>
<dbReference type="SMART" id="SM00062">
    <property type="entry name" value="PBPb"/>
    <property type="match status" value="1"/>
</dbReference>
<name>A0ABM8AY06_9BACT</name>
<dbReference type="InterPro" id="IPR018313">
    <property type="entry name" value="SBP_3_CS"/>
</dbReference>
<evidence type="ECO:0000259" key="7">
    <source>
        <dbReference type="SMART" id="SM00079"/>
    </source>
</evidence>
<gene>
    <name evidence="8" type="ORF">SYK_07640</name>
</gene>
<dbReference type="Gene3D" id="3.40.190.10">
    <property type="entry name" value="Periplasmic binding protein-like II"/>
    <property type="match status" value="2"/>
</dbReference>
<evidence type="ECO:0000313" key="8">
    <source>
        <dbReference type="EMBL" id="BDQ36404.1"/>
    </source>
</evidence>
<proteinExistence type="inferred from homology"/>
<dbReference type="Proteomes" id="UP001317742">
    <property type="component" value="Chromosome"/>
</dbReference>
<evidence type="ECO:0000256" key="1">
    <source>
        <dbReference type="ARBA" id="ARBA00004196"/>
    </source>
</evidence>
<feature type="signal peptide" evidence="5">
    <location>
        <begin position="1"/>
        <end position="27"/>
    </location>
</feature>
<comment type="subcellular location">
    <subcellularLocation>
        <location evidence="1">Cell envelope</location>
    </subcellularLocation>
</comment>
<feature type="domain" description="Solute-binding protein family 3/N-terminal" evidence="6">
    <location>
        <begin position="39"/>
        <end position="253"/>
    </location>
</feature>
<reference evidence="8 9" key="1">
    <citation type="submission" date="2022-08" db="EMBL/GenBank/DDBJ databases">
        <title>Genome Sequence of the sulphate-reducing bacterium, Pseudodesulfovibrio sp. SYK.</title>
        <authorList>
            <person name="Kondo R."/>
            <person name="Kataoka T."/>
        </authorList>
    </citation>
    <scope>NUCLEOTIDE SEQUENCE [LARGE SCALE GENOMIC DNA]</scope>
    <source>
        <strain evidence="8 9">SYK</strain>
    </source>
</reference>
<evidence type="ECO:0000256" key="4">
    <source>
        <dbReference type="RuleBase" id="RU003744"/>
    </source>
</evidence>
<accession>A0ABM8AY06</accession>
<dbReference type="Pfam" id="PF00497">
    <property type="entry name" value="SBP_bac_3"/>
    <property type="match status" value="1"/>
</dbReference>
<dbReference type="SUPFAM" id="SSF53850">
    <property type="entry name" value="Periplasmic binding protein-like II"/>
    <property type="match status" value="1"/>
</dbReference>
<evidence type="ECO:0000256" key="5">
    <source>
        <dbReference type="SAM" id="SignalP"/>
    </source>
</evidence>
<dbReference type="CDD" id="cd13624">
    <property type="entry name" value="PBP2_Arg_Lys_His"/>
    <property type="match status" value="1"/>
</dbReference>
<evidence type="ECO:0000256" key="2">
    <source>
        <dbReference type="ARBA" id="ARBA00010333"/>
    </source>
</evidence>
<keyword evidence="9" id="KW-1185">Reference proteome</keyword>
<evidence type="ECO:0000259" key="6">
    <source>
        <dbReference type="SMART" id="SM00062"/>
    </source>
</evidence>
<dbReference type="EMBL" id="AP026709">
    <property type="protein sequence ID" value="BDQ36404.1"/>
    <property type="molecule type" value="Genomic_DNA"/>
</dbReference>